<dbReference type="EMBL" id="BGZK01000381">
    <property type="protein sequence ID" value="GBP40454.1"/>
    <property type="molecule type" value="Genomic_DNA"/>
</dbReference>
<evidence type="ECO:0000313" key="2">
    <source>
        <dbReference type="Proteomes" id="UP000299102"/>
    </source>
</evidence>
<dbReference type="Proteomes" id="UP000299102">
    <property type="component" value="Unassembled WGS sequence"/>
</dbReference>
<protein>
    <submittedName>
        <fullName evidence="1">Uncharacterized protein</fullName>
    </submittedName>
</protein>
<proteinExistence type="predicted"/>
<gene>
    <name evidence="1" type="ORF">EVAR_25307_1</name>
</gene>
<organism evidence="1 2">
    <name type="scientific">Eumeta variegata</name>
    <name type="common">Bagworm moth</name>
    <name type="synonym">Eumeta japonica</name>
    <dbReference type="NCBI Taxonomy" id="151549"/>
    <lineage>
        <taxon>Eukaryota</taxon>
        <taxon>Metazoa</taxon>
        <taxon>Ecdysozoa</taxon>
        <taxon>Arthropoda</taxon>
        <taxon>Hexapoda</taxon>
        <taxon>Insecta</taxon>
        <taxon>Pterygota</taxon>
        <taxon>Neoptera</taxon>
        <taxon>Endopterygota</taxon>
        <taxon>Lepidoptera</taxon>
        <taxon>Glossata</taxon>
        <taxon>Ditrysia</taxon>
        <taxon>Tineoidea</taxon>
        <taxon>Psychidae</taxon>
        <taxon>Oiketicinae</taxon>
        <taxon>Eumeta</taxon>
    </lineage>
</organism>
<name>A0A4C1VRK5_EUMVA</name>
<accession>A0A4C1VRK5</accession>
<keyword evidence="2" id="KW-1185">Reference proteome</keyword>
<dbReference type="AlphaFoldDB" id="A0A4C1VRK5"/>
<evidence type="ECO:0000313" key="1">
    <source>
        <dbReference type="EMBL" id="GBP40454.1"/>
    </source>
</evidence>
<comment type="caution">
    <text evidence="1">The sequence shown here is derived from an EMBL/GenBank/DDBJ whole genome shotgun (WGS) entry which is preliminary data.</text>
</comment>
<reference evidence="1 2" key="1">
    <citation type="journal article" date="2019" name="Commun. Biol.">
        <title>The bagworm genome reveals a unique fibroin gene that provides high tensile strength.</title>
        <authorList>
            <person name="Kono N."/>
            <person name="Nakamura H."/>
            <person name="Ohtoshi R."/>
            <person name="Tomita M."/>
            <person name="Numata K."/>
            <person name="Arakawa K."/>
        </authorList>
    </citation>
    <scope>NUCLEOTIDE SEQUENCE [LARGE SCALE GENOMIC DNA]</scope>
</reference>
<sequence length="126" mass="14461">MRATVVEGFLGLHSVKNFQPDSFASLNELWAASHGDGDGAGLDVARWHPPYSNRLLSVKNVMREQDRRMKRGVRKRNSLRQQLQRERQWNIKGREAAYSLDAEAIEIKEVRVRKRSACSAKSDRRG</sequence>